<dbReference type="EMBL" id="LVHG01000037">
    <property type="protein sequence ID" value="OAK64654.1"/>
    <property type="molecule type" value="Genomic_DNA"/>
</dbReference>
<keyword evidence="1" id="KW-0862">Zinc</keyword>
<dbReference type="GO" id="GO:0045892">
    <property type="term" value="P:negative regulation of DNA-templated transcription"/>
    <property type="evidence" value="ECO:0007669"/>
    <property type="project" value="TreeGrafter"/>
</dbReference>
<dbReference type="GO" id="GO:0003700">
    <property type="term" value="F:DNA-binding transcription factor activity"/>
    <property type="evidence" value="ECO:0007669"/>
    <property type="project" value="InterPro"/>
</dbReference>
<dbReference type="GO" id="GO:0008270">
    <property type="term" value="F:zinc ion binding"/>
    <property type="evidence" value="ECO:0007669"/>
    <property type="project" value="TreeGrafter"/>
</dbReference>
<name>A0AA91DRF6_VARPD</name>
<comment type="caution">
    <text evidence="2">The sequence shown here is derived from an EMBL/GenBank/DDBJ whole genome shotgun (WGS) entry which is preliminary data.</text>
</comment>
<evidence type="ECO:0000256" key="1">
    <source>
        <dbReference type="PIRSR" id="PIRSR602481-1"/>
    </source>
</evidence>
<comment type="cofactor">
    <cofactor evidence="1">
        <name>Zn(2+)</name>
        <dbReference type="ChEBI" id="CHEBI:29105"/>
    </cofactor>
    <text evidence="1">Binds 1 zinc ion per subunit.</text>
</comment>
<evidence type="ECO:0008006" key="4">
    <source>
        <dbReference type="Google" id="ProtNLM"/>
    </source>
</evidence>
<dbReference type="Proteomes" id="UP000077852">
    <property type="component" value="Unassembled WGS sequence"/>
</dbReference>
<dbReference type="AlphaFoldDB" id="A0AA91DRF6"/>
<dbReference type="Gene3D" id="1.10.10.10">
    <property type="entry name" value="Winged helix-like DNA-binding domain superfamily/Winged helix DNA-binding domain"/>
    <property type="match status" value="1"/>
</dbReference>
<feature type="binding site" evidence="1">
    <location>
        <position position="116"/>
    </location>
    <ligand>
        <name>Zn(2+)</name>
        <dbReference type="ChEBI" id="CHEBI:29105"/>
    </ligand>
</feature>
<dbReference type="Pfam" id="PF01475">
    <property type="entry name" value="FUR"/>
    <property type="match status" value="1"/>
</dbReference>
<accession>A0AA91DRF6</accession>
<dbReference type="GO" id="GO:0000976">
    <property type="term" value="F:transcription cis-regulatory region binding"/>
    <property type="evidence" value="ECO:0007669"/>
    <property type="project" value="TreeGrafter"/>
</dbReference>
<dbReference type="InterPro" id="IPR002481">
    <property type="entry name" value="FUR"/>
</dbReference>
<dbReference type="InterPro" id="IPR036388">
    <property type="entry name" value="WH-like_DNA-bd_sf"/>
</dbReference>
<evidence type="ECO:0000313" key="3">
    <source>
        <dbReference type="Proteomes" id="UP000077852"/>
    </source>
</evidence>
<protein>
    <recommendedName>
        <fullName evidence="4">Ferric uptake regulation protein</fullName>
    </recommendedName>
</protein>
<keyword evidence="1" id="KW-0479">Metal-binding</keyword>
<evidence type="ECO:0000313" key="2">
    <source>
        <dbReference type="EMBL" id="OAK64654.1"/>
    </source>
</evidence>
<proteinExistence type="predicted"/>
<dbReference type="SUPFAM" id="SSF46785">
    <property type="entry name" value="Winged helix' DNA-binding domain"/>
    <property type="match status" value="1"/>
</dbReference>
<gene>
    <name evidence="2" type="ORF">A3K87_14880</name>
</gene>
<dbReference type="GO" id="GO:1900376">
    <property type="term" value="P:regulation of secondary metabolite biosynthetic process"/>
    <property type="evidence" value="ECO:0007669"/>
    <property type="project" value="TreeGrafter"/>
</dbReference>
<dbReference type="PANTHER" id="PTHR33202:SF7">
    <property type="entry name" value="FERRIC UPTAKE REGULATION PROTEIN"/>
    <property type="match status" value="1"/>
</dbReference>
<sequence>MRKSTAVSGTHGAQVPASSGFSEQLRSLGIRPTVIRLCVLQTLAESDSQWLGGEEVFRRMLKRGTATGLASVYRVIKELEKARLVQREWERGLGGARAVHRLRRAQTPESTVRLRCGGCNASVEVVDEALHEGLLRAAQAHGMPAGGPFTVQLACARADCVR</sequence>
<reference evidence="2 3" key="1">
    <citation type="submission" date="2016-03" db="EMBL/GenBank/DDBJ databases">
        <title>Genome sequence of Variovorax paradoxus KB5.</title>
        <authorList>
            <person name="Jeong H."/>
            <person name="Hong C.E."/>
            <person name="Jo S.H."/>
            <person name="Park J.M."/>
        </authorList>
    </citation>
    <scope>NUCLEOTIDE SEQUENCE [LARGE SCALE GENOMIC DNA]</scope>
    <source>
        <strain evidence="2 3">KB5</strain>
    </source>
</reference>
<organism evidence="2 3">
    <name type="scientific">Variovorax paradoxus</name>
    <dbReference type="NCBI Taxonomy" id="34073"/>
    <lineage>
        <taxon>Bacteria</taxon>
        <taxon>Pseudomonadati</taxon>
        <taxon>Pseudomonadota</taxon>
        <taxon>Betaproteobacteria</taxon>
        <taxon>Burkholderiales</taxon>
        <taxon>Comamonadaceae</taxon>
        <taxon>Variovorax</taxon>
    </lineage>
</organism>
<dbReference type="PANTHER" id="PTHR33202">
    <property type="entry name" value="ZINC UPTAKE REGULATION PROTEIN"/>
    <property type="match status" value="1"/>
</dbReference>
<dbReference type="InterPro" id="IPR036390">
    <property type="entry name" value="WH_DNA-bd_sf"/>
</dbReference>